<organism evidence="2 3">
    <name type="scientific">Gonapodya prolifera (strain JEL478)</name>
    <name type="common">Monoblepharis prolifera</name>
    <dbReference type="NCBI Taxonomy" id="1344416"/>
    <lineage>
        <taxon>Eukaryota</taxon>
        <taxon>Fungi</taxon>
        <taxon>Fungi incertae sedis</taxon>
        <taxon>Chytridiomycota</taxon>
        <taxon>Chytridiomycota incertae sedis</taxon>
        <taxon>Monoblepharidomycetes</taxon>
        <taxon>Monoblepharidales</taxon>
        <taxon>Gonapodyaceae</taxon>
        <taxon>Gonapodya</taxon>
    </lineage>
</organism>
<feature type="transmembrane region" description="Helical" evidence="1">
    <location>
        <begin position="87"/>
        <end position="107"/>
    </location>
</feature>
<keyword evidence="1" id="KW-0812">Transmembrane</keyword>
<reference evidence="2 3" key="1">
    <citation type="journal article" date="2015" name="Genome Biol. Evol.">
        <title>Phylogenomic analyses indicate that early fungi evolved digesting cell walls of algal ancestors of land plants.</title>
        <authorList>
            <person name="Chang Y."/>
            <person name="Wang S."/>
            <person name="Sekimoto S."/>
            <person name="Aerts A.L."/>
            <person name="Choi C."/>
            <person name="Clum A."/>
            <person name="LaButti K.M."/>
            <person name="Lindquist E.A."/>
            <person name="Yee Ngan C."/>
            <person name="Ohm R.A."/>
            <person name="Salamov A.A."/>
            <person name="Grigoriev I.V."/>
            <person name="Spatafora J.W."/>
            <person name="Berbee M.L."/>
        </authorList>
    </citation>
    <scope>NUCLEOTIDE SEQUENCE [LARGE SCALE GENOMIC DNA]</scope>
    <source>
        <strain evidence="2 3">JEL478</strain>
    </source>
</reference>
<keyword evidence="1" id="KW-1133">Transmembrane helix</keyword>
<feature type="transmembrane region" description="Helical" evidence="1">
    <location>
        <begin position="332"/>
        <end position="349"/>
    </location>
</feature>
<feature type="non-terminal residue" evidence="2">
    <location>
        <position position="391"/>
    </location>
</feature>
<keyword evidence="3" id="KW-1185">Reference proteome</keyword>
<name>A0A139ADS2_GONPJ</name>
<keyword evidence="1" id="KW-0472">Membrane</keyword>
<sequence length="391" mass="42002">MAPSLLPMELAVCVLSWISVVCAGLGSLTIFRIAGTRPLVGAAYPGLHLAIFNFQQGVFTSAFGFLMPGVPAVGCYAKKFLHTYGSVGFFVGVMAYFVEVSLSIIHADRAVYRSPKRSPWVPIVSFGAPLVSSLLSILPQIIDPGGWRDPNGENCHLGIRRAERWEQGALFCTGLPIFLPSLVTLLFFAATFHHIVTVTKGVITTPNVEEDKRPSTAGKGISQLELQSGVVRMSAAMVKEPGSPFELHPASAGGQTYTSPATTRRNRTKRRKKWFHAHLKAVVISKNVFYKLGTMCIVTAVFGVFNGIGSFINGAKIAGGYTTLDNATIVDALNAVTGTVYFLVMLSITEVRRAILSPLSTPSFLKPEFNASAGSVLSRQTSVRVGATSNM</sequence>
<feature type="transmembrane region" description="Helical" evidence="1">
    <location>
        <begin position="288"/>
        <end position="312"/>
    </location>
</feature>
<dbReference type="EMBL" id="KQ965766">
    <property type="protein sequence ID" value="KXS14809.1"/>
    <property type="molecule type" value="Genomic_DNA"/>
</dbReference>
<gene>
    <name evidence="2" type="ORF">M427DRAFT_145814</name>
</gene>
<accession>A0A139ADS2</accession>
<protein>
    <submittedName>
        <fullName evidence="2">Uncharacterized protein</fullName>
    </submittedName>
</protein>
<feature type="transmembrane region" description="Helical" evidence="1">
    <location>
        <begin position="14"/>
        <end position="34"/>
    </location>
</feature>
<evidence type="ECO:0000256" key="1">
    <source>
        <dbReference type="SAM" id="Phobius"/>
    </source>
</evidence>
<dbReference type="Proteomes" id="UP000070544">
    <property type="component" value="Unassembled WGS sequence"/>
</dbReference>
<feature type="transmembrane region" description="Helical" evidence="1">
    <location>
        <begin position="119"/>
        <end position="142"/>
    </location>
</feature>
<feature type="transmembrane region" description="Helical" evidence="1">
    <location>
        <begin position="168"/>
        <end position="190"/>
    </location>
</feature>
<proteinExistence type="predicted"/>
<evidence type="ECO:0000313" key="3">
    <source>
        <dbReference type="Proteomes" id="UP000070544"/>
    </source>
</evidence>
<dbReference type="AlphaFoldDB" id="A0A139ADS2"/>
<evidence type="ECO:0000313" key="2">
    <source>
        <dbReference type="EMBL" id="KXS14809.1"/>
    </source>
</evidence>
<feature type="transmembrane region" description="Helical" evidence="1">
    <location>
        <begin position="46"/>
        <end position="67"/>
    </location>
</feature>